<evidence type="ECO:0000256" key="6">
    <source>
        <dbReference type="ARBA" id="ARBA00022801"/>
    </source>
</evidence>
<dbReference type="FunFam" id="3.40.50.10810:FF:000068">
    <property type="entry name" value="SNF2 domain-containing protein / helicase domain-containing protein / zinc finger protein-like protein"/>
    <property type="match status" value="1"/>
</dbReference>
<dbReference type="PROSITE" id="PS50089">
    <property type="entry name" value="ZF_RING_2"/>
    <property type="match status" value="1"/>
</dbReference>
<dbReference type="GO" id="GO:0005634">
    <property type="term" value="C:nucleus"/>
    <property type="evidence" value="ECO:0007669"/>
    <property type="project" value="UniProtKB-SubCell"/>
</dbReference>
<feature type="domain" description="Helicase C-terminal" evidence="20">
    <location>
        <begin position="1242"/>
        <end position="1401"/>
    </location>
</feature>
<dbReference type="GO" id="GO:0008094">
    <property type="term" value="F:ATP-dependent activity, acting on DNA"/>
    <property type="evidence" value="ECO:0007669"/>
    <property type="project" value="TreeGrafter"/>
</dbReference>
<dbReference type="InterPro" id="IPR027417">
    <property type="entry name" value="P-loop_NTPase"/>
</dbReference>
<evidence type="ECO:0000256" key="12">
    <source>
        <dbReference type="ARBA" id="ARBA00023125"/>
    </source>
</evidence>
<evidence type="ECO:0000256" key="15">
    <source>
        <dbReference type="ARBA" id="ARBA00023242"/>
    </source>
</evidence>
<dbReference type="InterPro" id="IPR017907">
    <property type="entry name" value="Znf_RING_CS"/>
</dbReference>
<keyword evidence="22" id="KW-1185">Reference proteome</keyword>
<organism evidence="21 22">
    <name type="scientific">Tripterygium wilfordii</name>
    <name type="common">Thunder God vine</name>
    <dbReference type="NCBI Taxonomy" id="458696"/>
    <lineage>
        <taxon>Eukaryota</taxon>
        <taxon>Viridiplantae</taxon>
        <taxon>Streptophyta</taxon>
        <taxon>Embryophyta</taxon>
        <taxon>Tracheophyta</taxon>
        <taxon>Spermatophyta</taxon>
        <taxon>Magnoliopsida</taxon>
        <taxon>eudicotyledons</taxon>
        <taxon>Gunneridae</taxon>
        <taxon>Pentapetalae</taxon>
        <taxon>rosids</taxon>
        <taxon>fabids</taxon>
        <taxon>Celastrales</taxon>
        <taxon>Celastraceae</taxon>
        <taxon>Tripterygium</taxon>
    </lineage>
</organism>
<dbReference type="CDD" id="cd18793">
    <property type="entry name" value="SF2_C_SNF"/>
    <property type="match status" value="1"/>
</dbReference>
<dbReference type="GO" id="GO:0008270">
    <property type="term" value="F:zinc ion binding"/>
    <property type="evidence" value="ECO:0007669"/>
    <property type="project" value="UniProtKB-KW"/>
</dbReference>
<dbReference type="InParanoid" id="A0A7J7D7I3"/>
<dbReference type="GO" id="GO:0016787">
    <property type="term" value="F:hydrolase activity"/>
    <property type="evidence" value="ECO:0007669"/>
    <property type="project" value="UniProtKB-KW"/>
</dbReference>
<dbReference type="GO" id="GO:0006281">
    <property type="term" value="P:DNA repair"/>
    <property type="evidence" value="ECO:0007669"/>
    <property type="project" value="TreeGrafter"/>
</dbReference>
<feature type="compositionally biased region" description="Polar residues" evidence="17">
    <location>
        <begin position="1163"/>
        <end position="1173"/>
    </location>
</feature>
<dbReference type="Pfam" id="PF00271">
    <property type="entry name" value="Helicase_C"/>
    <property type="match status" value="1"/>
</dbReference>
<dbReference type="Gene3D" id="3.40.50.300">
    <property type="entry name" value="P-loop containing nucleotide triphosphate hydrolases"/>
    <property type="match status" value="1"/>
</dbReference>
<evidence type="ECO:0000313" key="21">
    <source>
        <dbReference type="EMBL" id="KAF5742258.1"/>
    </source>
</evidence>
<protein>
    <recommendedName>
        <fullName evidence="23">Helicase-like transcription factor CHR28</fullName>
    </recommendedName>
</protein>
<evidence type="ECO:0000256" key="14">
    <source>
        <dbReference type="ARBA" id="ARBA00023163"/>
    </source>
</evidence>
<dbReference type="SMART" id="SM00487">
    <property type="entry name" value="DEXDc"/>
    <property type="match status" value="1"/>
</dbReference>
<dbReference type="InterPro" id="IPR001841">
    <property type="entry name" value="Znf_RING"/>
</dbReference>
<keyword evidence="3" id="KW-0479">Metal-binding</keyword>
<evidence type="ECO:0000259" key="19">
    <source>
        <dbReference type="PROSITE" id="PS51192"/>
    </source>
</evidence>
<dbReference type="FunCoup" id="A0A7J7D7I3">
    <property type="interactions" value="974"/>
</dbReference>
<dbReference type="InterPro" id="IPR001650">
    <property type="entry name" value="Helicase_C-like"/>
</dbReference>
<evidence type="ECO:0000256" key="9">
    <source>
        <dbReference type="ARBA" id="ARBA00022840"/>
    </source>
</evidence>
<evidence type="ECO:0000256" key="3">
    <source>
        <dbReference type="ARBA" id="ARBA00022723"/>
    </source>
</evidence>
<comment type="caution">
    <text evidence="21">The sequence shown here is derived from an EMBL/GenBank/DDBJ whole genome shotgun (WGS) entry which is preliminary data.</text>
</comment>
<dbReference type="PANTHER" id="PTHR45626">
    <property type="entry name" value="TRANSCRIPTION TERMINATION FACTOR 2-RELATED"/>
    <property type="match status" value="1"/>
</dbReference>
<keyword evidence="10" id="KW-0156">Chromatin regulator</keyword>
<dbReference type="InterPro" id="IPR049730">
    <property type="entry name" value="SNF2/RAD54-like_C"/>
</dbReference>
<keyword evidence="11" id="KW-0805">Transcription regulation</keyword>
<evidence type="ECO:0000256" key="8">
    <source>
        <dbReference type="ARBA" id="ARBA00022833"/>
    </source>
</evidence>
<keyword evidence="7" id="KW-0347">Helicase</keyword>
<keyword evidence="5 16" id="KW-0863">Zinc-finger</keyword>
<dbReference type="PROSITE" id="PS51192">
    <property type="entry name" value="HELICASE_ATP_BIND_1"/>
    <property type="match status" value="1"/>
</dbReference>
<dbReference type="InterPro" id="IPR050628">
    <property type="entry name" value="SNF2_RAD54_helicase_TF"/>
</dbReference>
<evidence type="ECO:0000313" key="22">
    <source>
        <dbReference type="Proteomes" id="UP000593562"/>
    </source>
</evidence>
<dbReference type="GO" id="GO:0080188">
    <property type="term" value="P:gene silencing by siRNA-directed DNA methylation"/>
    <property type="evidence" value="ECO:0007669"/>
    <property type="project" value="UniProtKB-ARBA"/>
</dbReference>
<evidence type="ECO:0000259" key="20">
    <source>
        <dbReference type="PROSITE" id="PS51194"/>
    </source>
</evidence>
<evidence type="ECO:0000256" key="4">
    <source>
        <dbReference type="ARBA" id="ARBA00022741"/>
    </source>
</evidence>
<evidence type="ECO:0000256" key="11">
    <source>
        <dbReference type="ARBA" id="ARBA00023015"/>
    </source>
</evidence>
<dbReference type="InterPro" id="IPR000330">
    <property type="entry name" value="SNF2_N"/>
</dbReference>
<keyword evidence="13" id="KW-0943">RNA-mediated gene silencing</keyword>
<comment type="similarity">
    <text evidence="2">Belongs to the SNF2/RAD54 helicase family. RAD16 subfamily.</text>
</comment>
<feature type="region of interest" description="Disordered" evidence="17">
    <location>
        <begin position="1216"/>
        <end position="1245"/>
    </location>
</feature>
<feature type="compositionally biased region" description="Polar residues" evidence="17">
    <location>
        <begin position="1"/>
        <end position="15"/>
    </location>
</feature>
<keyword evidence="4" id="KW-0547">Nucleotide-binding</keyword>
<keyword evidence="8" id="KW-0862">Zinc</keyword>
<dbReference type="PANTHER" id="PTHR45626:SF16">
    <property type="entry name" value="ATP-DEPENDENT HELICASE ULS1"/>
    <property type="match status" value="1"/>
</dbReference>
<dbReference type="Proteomes" id="UP000593562">
    <property type="component" value="Unassembled WGS sequence"/>
</dbReference>
<evidence type="ECO:0000256" key="13">
    <source>
        <dbReference type="ARBA" id="ARBA00023158"/>
    </source>
</evidence>
<feature type="compositionally biased region" description="Polar residues" evidence="17">
    <location>
        <begin position="1232"/>
        <end position="1245"/>
    </location>
</feature>
<gene>
    <name evidence="21" type="ORF">HS088_TW09G00302</name>
</gene>
<accession>A0A7J7D7I3</accession>
<feature type="region of interest" description="Disordered" evidence="17">
    <location>
        <begin position="45"/>
        <end position="69"/>
    </location>
</feature>
<evidence type="ECO:0000256" key="2">
    <source>
        <dbReference type="ARBA" id="ARBA00008438"/>
    </source>
</evidence>
<proteinExistence type="inferred from homology"/>
<dbReference type="InterPro" id="IPR038718">
    <property type="entry name" value="SNF2-like_sf"/>
</dbReference>
<dbReference type="FunFam" id="3.40.50.10810:FF:000071">
    <property type="entry name" value="SNF2 domain-containing protein / helicase domain-containing protein / zinc finger protein-like protein"/>
    <property type="match status" value="1"/>
</dbReference>
<reference evidence="21 22" key="1">
    <citation type="journal article" date="2020" name="Nat. Commun.">
        <title>Genome of Tripterygium wilfordii and identification of cytochrome P450 involved in triptolide biosynthesis.</title>
        <authorList>
            <person name="Tu L."/>
            <person name="Su P."/>
            <person name="Zhang Z."/>
            <person name="Gao L."/>
            <person name="Wang J."/>
            <person name="Hu T."/>
            <person name="Zhou J."/>
            <person name="Zhang Y."/>
            <person name="Zhao Y."/>
            <person name="Liu Y."/>
            <person name="Song Y."/>
            <person name="Tong Y."/>
            <person name="Lu Y."/>
            <person name="Yang J."/>
            <person name="Xu C."/>
            <person name="Jia M."/>
            <person name="Peters R.J."/>
            <person name="Huang L."/>
            <person name="Gao W."/>
        </authorList>
    </citation>
    <scope>NUCLEOTIDE SEQUENCE [LARGE SCALE GENOMIC DNA]</scope>
    <source>
        <strain evidence="22">cv. XIE 37</strain>
        <tissue evidence="21">Leaf</tissue>
    </source>
</reference>
<sequence length="1406" mass="154915">MMTTTMENGGPSNLAGSGNEEGDEYDGGDFMEIDLETIMQVLNEDTNPSTPEDLSFNNLSKSGSTPDVSQYENSLPQIGYQVLDCTLPLGADSKDYATLNLPYNSESLDARSAGLGGSLDSLEDAGVVFDHQMLESSAPRGSPVHTYHVEGNYLAFTGNHETEMFRVSQFEVPSCSAASNFSIGDAKHVSAHADNIDINISDAGTGFQFSHAVGAVPSKLLVDAAQSPVMWDFDGNFRCYDASAENSLGTLGGPETESDKPNEIPFTDADMSPHTMTSADSTLCHRSDFASEFNDHHLSMQYYMNTDDLALSDYTQHCLLHSSSLQAFPSTERSVTKTKEESGEFPTESAYSTSKIWSAPEGSTSTSVSEISKVDYWAVNSQNFKSEDSNYVSPFCQNSSFDTDGRLIDDNVCVMTRPVFGVKNEKYDEIVASSSTMCHSVPMIDETIGKNISYGIKDLKQPFPGTSPFISSQELMACPKFEKEDMIVQSSRGLVGEIAVTSPIGGAGFDLNAMEQYFPCPQPFTSDDWSSGCIKNDTKGKLIQPKCLNPHLSKVSPESIQSNSSDNKSQVDNDPDICILEDISQPAKTIFSQVLVKTATTLPPSTYGDSPNYNGDMSTRLKTNDERLVFRVALQYLSQPKCEASPPDGVLAVPLLRHQRIALSWMVQKETSSLHCSGGILADDQGLGKTISTIALILKERPPSCKPQSVAIKKEELETLNLDDDDEVRELDGMKPNAYHSKVLSSYTEMNKLNCLGQAKGRPTAGTLVVCPTSVLRQWAEELHNKVTGEAKLSVLVYYGSNRTKDPYELAKYDVVLTTYSIVSMEVPKQPLVDGDDDEKRKAEGNGVTLMGFSSGKKRKYPPGAGKKCSKHKKGLDSSLLESVVRPLAKVGWFRVVLDEAQSIKNHRTQVARACWGLRAKRRWCLSGTPIQNSIDDLYSYFRFLRYEPYAVYKSFLSTLKIPISKNPAKGYRKLQAVLKTVMLRRTKGTLLDGEPIINLPPRLVELKKVDFTLEERDFYSRLESDSRAQFKEYADAGTVKQNYVNILLMLLRLRQACDHPFLVRGVDSSSMWTSSIEIAKKLPRDKQIYLLSCLEASLAICHICNDPPEDSVVSVCGHVFCNQCICEHLTGEDNHCPAINCKVQLRVASVFSKTILNSCISNQPGQDQSSDGSGPEPVDALECSERSPYDSSKIKAALEILQSLAKPIDKASTKDFLQSSSNKDTDCPENTYDTGVTPNPSPDNSVRAVGGKAIVFSQWTRMLDLLETCLSNSSIQYRRLDGTMSVVARDKAVKDFNTLPEVTVMIMSLKAASLGLNMVAACNVVLLDLWWNPTTEDQAIDRAHRIGQTRPVKVLRLTVKDTVEDRILALQQKKREMVASAFGEDETGSRQTRLTEEDLQYLFMG</sequence>
<dbReference type="PROSITE" id="PS00518">
    <property type="entry name" value="ZF_RING_1"/>
    <property type="match status" value="1"/>
</dbReference>
<dbReference type="InterPro" id="IPR018957">
    <property type="entry name" value="Znf_C3HC4_RING-type"/>
</dbReference>
<dbReference type="CDD" id="cd18008">
    <property type="entry name" value="DEXDc_SHPRH-like"/>
    <property type="match status" value="1"/>
</dbReference>
<dbReference type="SMART" id="SM00184">
    <property type="entry name" value="RING"/>
    <property type="match status" value="1"/>
</dbReference>
<dbReference type="GO" id="GO:0003677">
    <property type="term" value="F:DNA binding"/>
    <property type="evidence" value="ECO:0007669"/>
    <property type="project" value="UniProtKB-KW"/>
</dbReference>
<keyword evidence="15" id="KW-0539">Nucleus</keyword>
<dbReference type="GO" id="GO:0004386">
    <property type="term" value="F:helicase activity"/>
    <property type="evidence" value="ECO:0007669"/>
    <property type="project" value="UniProtKB-KW"/>
</dbReference>
<evidence type="ECO:0000256" key="10">
    <source>
        <dbReference type="ARBA" id="ARBA00022853"/>
    </source>
</evidence>
<dbReference type="SUPFAM" id="SSF57850">
    <property type="entry name" value="RING/U-box"/>
    <property type="match status" value="1"/>
</dbReference>
<feature type="domain" description="RING-type" evidence="18">
    <location>
        <begin position="1102"/>
        <end position="1141"/>
    </location>
</feature>
<keyword evidence="12" id="KW-0238">DNA-binding</keyword>
<feature type="region of interest" description="Disordered" evidence="17">
    <location>
        <begin position="1163"/>
        <end position="1184"/>
    </location>
</feature>
<keyword evidence="9" id="KW-0067">ATP-binding</keyword>
<feature type="domain" description="Helicase ATP-binding" evidence="19">
    <location>
        <begin position="670"/>
        <end position="948"/>
    </location>
</feature>
<comment type="subcellular location">
    <subcellularLocation>
        <location evidence="1">Nucleus</location>
    </subcellularLocation>
</comment>
<keyword evidence="14" id="KW-0804">Transcription</keyword>
<dbReference type="PROSITE" id="PS51194">
    <property type="entry name" value="HELICASE_CTER"/>
    <property type="match status" value="1"/>
</dbReference>
<name>A0A7J7D7I3_TRIWF</name>
<evidence type="ECO:0000256" key="1">
    <source>
        <dbReference type="ARBA" id="ARBA00004123"/>
    </source>
</evidence>
<dbReference type="Gene3D" id="3.40.50.10810">
    <property type="entry name" value="Tandem AAA-ATPase domain"/>
    <property type="match status" value="3"/>
</dbReference>
<feature type="region of interest" description="Disordered" evidence="17">
    <location>
        <begin position="1"/>
        <end position="28"/>
    </location>
</feature>
<evidence type="ECO:0000256" key="16">
    <source>
        <dbReference type="PROSITE-ProRule" id="PRU00175"/>
    </source>
</evidence>
<dbReference type="Pfam" id="PF00176">
    <property type="entry name" value="SNF2-rel_dom"/>
    <property type="match status" value="1"/>
</dbReference>
<dbReference type="GO" id="GO:0005524">
    <property type="term" value="F:ATP binding"/>
    <property type="evidence" value="ECO:0007669"/>
    <property type="project" value="UniProtKB-KW"/>
</dbReference>
<dbReference type="Pfam" id="PF00097">
    <property type="entry name" value="zf-C3HC4"/>
    <property type="match status" value="1"/>
</dbReference>
<dbReference type="Gene3D" id="3.30.40.10">
    <property type="entry name" value="Zinc/RING finger domain, C3HC4 (zinc finger)"/>
    <property type="match status" value="1"/>
</dbReference>
<dbReference type="OrthoDB" id="448448at2759"/>
<dbReference type="EMBL" id="JAAARO010000009">
    <property type="protein sequence ID" value="KAF5742258.1"/>
    <property type="molecule type" value="Genomic_DNA"/>
</dbReference>
<feature type="region of interest" description="Disordered" evidence="17">
    <location>
        <begin position="248"/>
        <end position="278"/>
    </location>
</feature>
<evidence type="ECO:0000256" key="5">
    <source>
        <dbReference type="ARBA" id="ARBA00022771"/>
    </source>
</evidence>
<dbReference type="InterPro" id="IPR013083">
    <property type="entry name" value="Znf_RING/FYVE/PHD"/>
</dbReference>
<dbReference type="SUPFAM" id="SSF52540">
    <property type="entry name" value="P-loop containing nucleoside triphosphate hydrolases"/>
    <property type="match status" value="2"/>
</dbReference>
<keyword evidence="6" id="KW-0378">Hydrolase</keyword>
<evidence type="ECO:0008006" key="23">
    <source>
        <dbReference type="Google" id="ProtNLM"/>
    </source>
</evidence>
<evidence type="ECO:0000256" key="17">
    <source>
        <dbReference type="SAM" id="MobiDB-lite"/>
    </source>
</evidence>
<evidence type="ECO:0000256" key="7">
    <source>
        <dbReference type="ARBA" id="ARBA00022806"/>
    </source>
</evidence>
<evidence type="ECO:0000259" key="18">
    <source>
        <dbReference type="PROSITE" id="PS50089"/>
    </source>
</evidence>
<dbReference type="InterPro" id="IPR014001">
    <property type="entry name" value="Helicase_ATP-bd"/>
</dbReference>
<dbReference type="SMART" id="SM00490">
    <property type="entry name" value="HELICc"/>
    <property type="match status" value="1"/>
</dbReference>